<evidence type="ECO:0000256" key="7">
    <source>
        <dbReference type="ARBA" id="ARBA00023237"/>
    </source>
</evidence>
<dbReference type="Pfam" id="PF03349">
    <property type="entry name" value="Toluene_X"/>
    <property type="match status" value="1"/>
</dbReference>
<keyword evidence="4" id="KW-0812">Transmembrane</keyword>
<evidence type="ECO:0000256" key="4">
    <source>
        <dbReference type="ARBA" id="ARBA00022692"/>
    </source>
</evidence>
<feature type="signal peptide" evidence="8">
    <location>
        <begin position="1"/>
        <end position="22"/>
    </location>
</feature>
<protein>
    <submittedName>
        <fullName evidence="9">Long-chain fatty acid transport protein</fullName>
    </submittedName>
</protein>
<dbReference type="Proteomes" id="UP000280099">
    <property type="component" value="Unassembled WGS sequence"/>
</dbReference>
<evidence type="ECO:0000256" key="5">
    <source>
        <dbReference type="ARBA" id="ARBA00022729"/>
    </source>
</evidence>
<proteinExistence type="inferred from homology"/>
<dbReference type="AlphaFoldDB" id="A0A420XJ71"/>
<keyword evidence="7" id="KW-0998">Cell outer membrane</keyword>
<dbReference type="GO" id="GO:0009279">
    <property type="term" value="C:cell outer membrane"/>
    <property type="evidence" value="ECO:0007669"/>
    <property type="project" value="UniProtKB-SubCell"/>
</dbReference>
<keyword evidence="6" id="KW-0472">Membrane</keyword>
<accession>A0A420XJ71</accession>
<organism evidence="9 10">
    <name type="scientific">Otariodibacter oris</name>
    <dbReference type="NCBI Taxonomy" id="1032623"/>
    <lineage>
        <taxon>Bacteria</taxon>
        <taxon>Pseudomonadati</taxon>
        <taxon>Pseudomonadota</taxon>
        <taxon>Gammaproteobacteria</taxon>
        <taxon>Pasteurellales</taxon>
        <taxon>Pasteurellaceae</taxon>
        <taxon>Otariodibacter</taxon>
    </lineage>
</organism>
<name>A0A420XJ71_9PAST</name>
<comment type="caution">
    <text evidence="9">The sequence shown here is derived from an EMBL/GenBank/DDBJ whole genome shotgun (WGS) entry which is preliminary data.</text>
</comment>
<comment type="subcellular location">
    <subcellularLocation>
        <location evidence="1">Cell outer membrane</location>
        <topology evidence="1">Multi-pass membrane protein</topology>
    </subcellularLocation>
</comment>
<dbReference type="GO" id="GO:0015483">
    <property type="term" value="F:long-chain fatty acid transporting porin activity"/>
    <property type="evidence" value="ECO:0007669"/>
    <property type="project" value="TreeGrafter"/>
</dbReference>
<evidence type="ECO:0000313" key="9">
    <source>
        <dbReference type="EMBL" id="RKR77424.1"/>
    </source>
</evidence>
<keyword evidence="5 8" id="KW-0732">Signal</keyword>
<dbReference type="Gene3D" id="2.40.160.60">
    <property type="entry name" value="Outer membrane protein transport protein (OMPP1/FadL/TodX)"/>
    <property type="match status" value="1"/>
</dbReference>
<sequence>MTKFTQTTIASLLSIFAGGASAAAFQLAEISTSGLGLAYAGNAAVADNASVVASNPALMTKFKNIEISAGGVLVDSDVNINGKFTSSPATANQENIVPNAVVPNAYIVVPVNDRFVVGGGMNVNYGLKSEYTPNYNAGFFGGRTELSAINLNLSSAYNLGYGFSIGIGLDVVKAKAELERNLGLLGKAVALRAQQNAQQAAMAAQQAGTVAQEYLNAGRTQEAQIAMAQAQQFAAQASQAAVIARNYASIENKTIIHKLTGDKWALGWNVGLLYELNQANRIGVSYHSPIKIKFKGEYLNTVSMPIPNVVEMDNITGGVTMPGALTLKLPSFWEISGYHKLTDKLAFQYSYKRTNWSTFKSLEATSLQTGNTLFHKTENFNDASRIAVGFSYDFTEKLTVRTGIAYDETASISNPSISIPDTDRTWYSIGATYKFTPNISADLGYSYLKGSKNNFTEDGLVEFKTTAKASLYGLNINYKF</sequence>
<keyword evidence="10" id="KW-1185">Reference proteome</keyword>
<dbReference type="PANTHER" id="PTHR35093:SF3">
    <property type="entry name" value="LONG-CHAIN FATTY ACID TRANSPORT PROTEIN"/>
    <property type="match status" value="1"/>
</dbReference>
<dbReference type="SUPFAM" id="SSF56935">
    <property type="entry name" value="Porins"/>
    <property type="match status" value="1"/>
</dbReference>
<feature type="chain" id="PRO_5019092374" evidence="8">
    <location>
        <begin position="23"/>
        <end position="480"/>
    </location>
</feature>
<evidence type="ECO:0000313" key="10">
    <source>
        <dbReference type="Proteomes" id="UP000280099"/>
    </source>
</evidence>
<dbReference type="OrthoDB" id="19849at2"/>
<evidence type="ECO:0000256" key="6">
    <source>
        <dbReference type="ARBA" id="ARBA00023136"/>
    </source>
</evidence>
<evidence type="ECO:0000256" key="2">
    <source>
        <dbReference type="ARBA" id="ARBA00008163"/>
    </source>
</evidence>
<comment type="similarity">
    <text evidence="2">Belongs to the OmpP1/FadL family.</text>
</comment>
<dbReference type="InterPro" id="IPR005017">
    <property type="entry name" value="OMPP1/FadL/TodX"/>
</dbReference>
<reference evidence="9 10" key="1">
    <citation type="submission" date="2018-10" db="EMBL/GenBank/DDBJ databases">
        <title>Genomic Encyclopedia of Type Strains, Phase IV (KMG-IV): sequencing the most valuable type-strain genomes for metagenomic binning, comparative biology and taxonomic classification.</title>
        <authorList>
            <person name="Goeker M."/>
        </authorList>
    </citation>
    <scope>NUCLEOTIDE SEQUENCE [LARGE SCALE GENOMIC DNA]</scope>
    <source>
        <strain evidence="9 10">DSM 23800</strain>
    </source>
</reference>
<dbReference type="PANTHER" id="PTHR35093">
    <property type="entry name" value="OUTER MEMBRANE PROTEIN NMB0088-RELATED"/>
    <property type="match status" value="1"/>
</dbReference>
<evidence type="ECO:0000256" key="1">
    <source>
        <dbReference type="ARBA" id="ARBA00004571"/>
    </source>
</evidence>
<evidence type="ECO:0000256" key="8">
    <source>
        <dbReference type="SAM" id="SignalP"/>
    </source>
</evidence>
<dbReference type="EMBL" id="RBJC01000004">
    <property type="protein sequence ID" value="RKR77424.1"/>
    <property type="molecule type" value="Genomic_DNA"/>
</dbReference>
<gene>
    <name evidence="9" type="ORF">DES31_0754</name>
</gene>
<keyword evidence="3" id="KW-1134">Transmembrane beta strand</keyword>
<evidence type="ECO:0000256" key="3">
    <source>
        <dbReference type="ARBA" id="ARBA00022452"/>
    </source>
</evidence>
<dbReference type="RefSeq" id="WP_121122123.1">
    <property type="nucleotide sequence ID" value="NZ_CP016604.1"/>
</dbReference>